<dbReference type="EMBL" id="BQNB010017819">
    <property type="protein sequence ID" value="GJT67548.1"/>
    <property type="molecule type" value="Genomic_DNA"/>
</dbReference>
<comment type="caution">
    <text evidence="1">The sequence shown here is derived from an EMBL/GenBank/DDBJ whole genome shotgun (WGS) entry which is preliminary data.</text>
</comment>
<proteinExistence type="predicted"/>
<evidence type="ECO:0000313" key="1">
    <source>
        <dbReference type="EMBL" id="GJT67548.1"/>
    </source>
</evidence>
<protein>
    <recommendedName>
        <fullName evidence="3">RNA-directed DNA polymerase, eukaryota, reverse transcriptase zinc-binding domain protein</fullName>
    </recommendedName>
</protein>
<keyword evidence="2" id="KW-1185">Reference proteome</keyword>
<dbReference type="Proteomes" id="UP001151760">
    <property type="component" value="Unassembled WGS sequence"/>
</dbReference>
<sequence>MRWECEAESRALNEDELKEWMKARKIWIEKDGKKASILRQKARVKWDVEGDENSKSKQNQRRTIRYYKKIFSRIRQDRPKFGSNRVNKLSEDEARGLENMFSEKEIREAVMACGCDKAPGPDGFNFRFLKWF</sequence>
<gene>
    <name evidence="1" type="ORF">Tco_1019028</name>
</gene>
<evidence type="ECO:0000313" key="2">
    <source>
        <dbReference type="Proteomes" id="UP001151760"/>
    </source>
</evidence>
<evidence type="ECO:0008006" key="3">
    <source>
        <dbReference type="Google" id="ProtNLM"/>
    </source>
</evidence>
<reference evidence="1" key="1">
    <citation type="journal article" date="2022" name="Int. J. Mol. Sci.">
        <title>Draft Genome of Tanacetum Coccineum: Genomic Comparison of Closely Related Tanacetum-Family Plants.</title>
        <authorList>
            <person name="Yamashiro T."/>
            <person name="Shiraishi A."/>
            <person name="Nakayama K."/>
            <person name="Satake H."/>
        </authorList>
    </citation>
    <scope>NUCLEOTIDE SEQUENCE</scope>
</reference>
<organism evidence="1 2">
    <name type="scientific">Tanacetum coccineum</name>
    <dbReference type="NCBI Taxonomy" id="301880"/>
    <lineage>
        <taxon>Eukaryota</taxon>
        <taxon>Viridiplantae</taxon>
        <taxon>Streptophyta</taxon>
        <taxon>Embryophyta</taxon>
        <taxon>Tracheophyta</taxon>
        <taxon>Spermatophyta</taxon>
        <taxon>Magnoliopsida</taxon>
        <taxon>eudicotyledons</taxon>
        <taxon>Gunneridae</taxon>
        <taxon>Pentapetalae</taxon>
        <taxon>asterids</taxon>
        <taxon>campanulids</taxon>
        <taxon>Asterales</taxon>
        <taxon>Asteraceae</taxon>
        <taxon>Asteroideae</taxon>
        <taxon>Anthemideae</taxon>
        <taxon>Anthemidinae</taxon>
        <taxon>Tanacetum</taxon>
    </lineage>
</organism>
<name>A0ABQ5FXC1_9ASTR</name>
<accession>A0ABQ5FXC1</accession>
<reference evidence="1" key="2">
    <citation type="submission" date="2022-01" db="EMBL/GenBank/DDBJ databases">
        <authorList>
            <person name="Yamashiro T."/>
            <person name="Shiraishi A."/>
            <person name="Satake H."/>
            <person name="Nakayama K."/>
        </authorList>
    </citation>
    <scope>NUCLEOTIDE SEQUENCE</scope>
</reference>